<dbReference type="InterPro" id="IPR001005">
    <property type="entry name" value="SANT/Myb"/>
</dbReference>
<protein>
    <submittedName>
        <fullName evidence="3">SANT/Myb-like DNA-binding domain-containing protein</fullName>
    </submittedName>
</protein>
<feature type="region of interest" description="Disordered" evidence="1">
    <location>
        <begin position="174"/>
        <end position="193"/>
    </location>
</feature>
<name>A0A8T9T200_9BACT</name>
<feature type="domain" description="Myb-like" evidence="2">
    <location>
        <begin position="72"/>
        <end position="118"/>
    </location>
</feature>
<accession>A0A8T9T200</accession>
<dbReference type="RefSeq" id="WP_245096779.1">
    <property type="nucleotide sequence ID" value="NZ_CP095053.1"/>
</dbReference>
<dbReference type="Proteomes" id="UP000829925">
    <property type="component" value="Chromosome"/>
</dbReference>
<dbReference type="EMBL" id="CP095053">
    <property type="protein sequence ID" value="UOR07204.1"/>
    <property type="molecule type" value="Genomic_DNA"/>
</dbReference>
<dbReference type="KEGG" id="haei:MUN82_08915"/>
<evidence type="ECO:0000313" key="4">
    <source>
        <dbReference type="Proteomes" id="UP000829925"/>
    </source>
</evidence>
<dbReference type="GO" id="GO:0003677">
    <property type="term" value="F:DNA binding"/>
    <property type="evidence" value="ECO:0007669"/>
    <property type="project" value="UniProtKB-KW"/>
</dbReference>
<dbReference type="SMART" id="SM00717">
    <property type="entry name" value="SANT"/>
    <property type="match status" value="2"/>
</dbReference>
<keyword evidence="4" id="KW-1185">Reference proteome</keyword>
<reference evidence="3 4" key="1">
    <citation type="submission" date="2022-04" db="EMBL/GenBank/DDBJ databases">
        <title>Hymenobacter sp. isolated from the air.</title>
        <authorList>
            <person name="Won M."/>
            <person name="Lee C.-M."/>
            <person name="Woen H.-Y."/>
            <person name="Kwon S.-W."/>
        </authorList>
    </citation>
    <scope>NUCLEOTIDE SEQUENCE [LARGE SCALE GENOMIC DNA]</scope>
    <source>
        <strain evidence="4">5413 J-13</strain>
    </source>
</reference>
<keyword evidence="3" id="KW-0238">DNA-binding</keyword>
<gene>
    <name evidence="3" type="ORF">MUN82_08915</name>
</gene>
<feature type="domain" description="Myb-like" evidence="2">
    <location>
        <begin position="9"/>
        <end position="55"/>
    </location>
</feature>
<evidence type="ECO:0000259" key="2">
    <source>
        <dbReference type="SMART" id="SM00717"/>
    </source>
</evidence>
<proteinExistence type="predicted"/>
<sequence>MPRGKTDAKRKEWSQAEDKLLLEFYAKHSNEALLAILPGRTINSIASHAKVMRLQKNYDINTRTELTTLPSRAPQWTAKEDELIREHYTKGAWPDLLERLPTRTQEAIANRAKKLGVKRASKSWEPWEQQYLEAHYPDAETKDVALAIGRSATAVNRRAAETKVRKSKVYFDRKGAERGARRRGKPIERTGTPLVPGIKKIAKAPKHQSTGPAKTPYWKLPHNSEEYKQGLAAHLAGKQAVQILDQNNRLATVYRTPSPSSIR</sequence>
<evidence type="ECO:0000256" key="1">
    <source>
        <dbReference type="SAM" id="MobiDB-lite"/>
    </source>
</evidence>
<evidence type="ECO:0000313" key="3">
    <source>
        <dbReference type="EMBL" id="UOR07204.1"/>
    </source>
</evidence>
<dbReference type="AlphaFoldDB" id="A0A8T9T200"/>
<dbReference type="CDD" id="cd00167">
    <property type="entry name" value="SANT"/>
    <property type="match status" value="2"/>
</dbReference>
<organism evidence="3 4">
    <name type="scientific">Hymenobacter aerilatus</name>
    <dbReference type="NCBI Taxonomy" id="2932251"/>
    <lineage>
        <taxon>Bacteria</taxon>
        <taxon>Pseudomonadati</taxon>
        <taxon>Bacteroidota</taxon>
        <taxon>Cytophagia</taxon>
        <taxon>Cytophagales</taxon>
        <taxon>Hymenobacteraceae</taxon>
        <taxon>Hymenobacter</taxon>
    </lineage>
</organism>